<dbReference type="SUPFAM" id="SSF52172">
    <property type="entry name" value="CheY-like"/>
    <property type="match status" value="1"/>
</dbReference>
<dbReference type="InterPro" id="IPR003661">
    <property type="entry name" value="HisK_dim/P_dom"/>
</dbReference>
<dbReference type="PROSITE" id="PS50110">
    <property type="entry name" value="RESPONSE_REGULATORY"/>
    <property type="match status" value="1"/>
</dbReference>
<dbReference type="SMART" id="SM00387">
    <property type="entry name" value="HATPase_c"/>
    <property type="match status" value="1"/>
</dbReference>
<gene>
    <name evidence="8" type="ORF">D3P04_14725</name>
</gene>
<dbReference type="Gene3D" id="1.10.287.130">
    <property type="match status" value="1"/>
</dbReference>
<dbReference type="Pfam" id="PF02518">
    <property type="entry name" value="HATPase_c"/>
    <property type="match status" value="1"/>
</dbReference>
<proteinExistence type="predicted"/>
<name>A0A418SRY6_9RHOB</name>
<evidence type="ECO:0000259" key="6">
    <source>
        <dbReference type="PROSITE" id="PS50109"/>
    </source>
</evidence>
<dbReference type="AlphaFoldDB" id="A0A418SRY6"/>
<dbReference type="FunFam" id="1.10.287.130:FF:000037">
    <property type="entry name" value="Hybrid sensor histidine kinase/response regulator"/>
    <property type="match status" value="1"/>
</dbReference>
<feature type="transmembrane region" description="Helical" evidence="5">
    <location>
        <begin position="20"/>
        <end position="39"/>
    </location>
</feature>
<feature type="transmembrane region" description="Helical" evidence="5">
    <location>
        <begin position="46"/>
        <end position="67"/>
    </location>
</feature>
<dbReference type="CDD" id="cd00082">
    <property type="entry name" value="HisKA"/>
    <property type="match status" value="1"/>
</dbReference>
<dbReference type="InterPro" id="IPR036890">
    <property type="entry name" value="HATPase_C_sf"/>
</dbReference>
<accession>A0A418SRY6</accession>
<evidence type="ECO:0000256" key="4">
    <source>
        <dbReference type="PROSITE-ProRule" id="PRU00169"/>
    </source>
</evidence>
<dbReference type="SMART" id="SM00388">
    <property type="entry name" value="HisKA"/>
    <property type="match status" value="1"/>
</dbReference>
<keyword evidence="3 4" id="KW-0597">Phosphoprotein</keyword>
<dbReference type="PANTHER" id="PTHR43065:SF42">
    <property type="entry name" value="TWO-COMPONENT SENSOR PPRA"/>
    <property type="match status" value="1"/>
</dbReference>
<organism evidence="8 9">
    <name type="scientific">Paracoccus onubensis</name>
    <dbReference type="NCBI Taxonomy" id="1675788"/>
    <lineage>
        <taxon>Bacteria</taxon>
        <taxon>Pseudomonadati</taxon>
        <taxon>Pseudomonadota</taxon>
        <taxon>Alphaproteobacteria</taxon>
        <taxon>Rhodobacterales</taxon>
        <taxon>Paracoccaceae</taxon>
        <taxon>Paracoccus</taxon>
    </lineage>
</organism>
<dbReference type="PANTHER" id="PTHR43065">
    <property type="entry name" value="SENSOR HISTIDINE KINASE"/>
    <property type="match status" value="1"/>
</dbReference>
<keyword evidence="5" id="KW-1133">Transmembrane helix</keyword>
<dbReference type="PROSITE" id="PS50109">
    <property type="entry name" value="HIS_KIN"/>
    <property type="match status" value="1"/>
</dbReference>
<dbReference type="EMBL" id="QZCG01000010">
    <property type="protein sequence ID" value="RJE83662.1"/>
    <property type="molecule type" value="Genomic_DNA"/>
</dbReference>
<dbReference type="OrthoDB" id="9796100at2"/>
<dbReference type="SMART" id="SM00448">
    <property type="entry name" value="REC"/>
    <property type="match status" value="1"/>
</dbReference>
<dbReference type="InterPro" id="IPR036097">
    <property type="entry name" value="HisK_dim/P_sf"/>
</dbReference>
<evidence type="ECO:0000313" key="8">
    <source>
        <dbReference type="EMBL" id="RJE83662.1"/>
    </source>
</evidence>
<reference evidence="9" key="1">
    <citation type="submission" date="2018-09" db="EMBL/GenBank/DDBJ databases">
        <title>Acidovorax cavernicola nov. sp. isolated from Gruta de las Maravillas (Aracena, Spain).</title>
        <authorList>
            <person name="Jurado V."/>
            <person name="Gutierrez-Patricio S."/>
            <person name="Gonzalez-Pimentel J.L."/>
            <person name="Miller A.Z."/>
            <person name="Laiz L."/>
            <person name="Saiz-Jimenez C."/>
        </authorList>
    </citation>
    <scope>NUCLEOTIDE SEQUENCE [LARGE SCALE GENOMIC DNA]</scope>
    <source>
        <strain evidence="9">1011MAR3C25</strain>
    </source>
</reference>
<dbReference type="InterPro" id="IPR004358">
    <property type="entry name" value="Sig_transdc_His_kin-like_C"/>
</dbReference>
<evidence type="ECO:0000259" key="7">
    <source>
        <dbReference type="PROSITE" id="PS50110"/>
    </source>
</evidence>
<keyword evidence="5" id="KW-0812">Transmembrane</keyword>
<dbReference type="InterPro" id="IPR001789">
    <property type="entry name" value="Sig_transdc_resp-reg_receiver"/>
</dbReference>
<evidence type="ECO:0000256" key="2">
    <source>
        <dbReference type="ARBA" id="ARBA00012438"/>
    </source>
</evidence>
<comment type="caution">
    <text evidence="8">The sequence shown here is derived from an EMBL/GenBank/DDBJ whole genome shotgun (WGS) entry which is preliminary data.</text>
</comment>
<dbReference type="InterPro" id="IPR005467">
    <property type="entry name" value="His_kinase_dom"/>
</dbReference>
<evidence type="ECO:0000313" key="9">
    <source>
        <dbReference type="Proteomes" id="UP000284202"/>
    </source>
</evidence>
<dbReference type="EC" id="2.7.13.3" evidence="2"/>
<feature type="modified residue" description="4-aspartylphosphate" evidence="4">
    <location>
        <position position="629"/>
    </location>
</feature>
<sequence length="705" mass="77253">MICMTSSKVFLGPSRNIRWLLPLFLVSALFPFNMLFYLPEAGRGKITMFVACVAIGWFWIGGAFAIAHLSRHILQRRALAVTRREIEAAAGPIWVCDPDGQVLLQNAATLGEIGDITGRNINVLISKFRADCDGARLDWSAQAIRDGMAEIMLCENIALVVRWTPGPAQLRWSINYPDDINKNNLFTSYYQNNLEDLELLPVALLRLTSDGHILYANAAAWRLLRDFISDKSKNIICLGDIFDDLNQSAGSWLDDMMSRRVEDRTEMLRLRSPECPDMTGRYIQIALSPTASDSSDVLMALTDASELKTLEAQFVQSQKMQAIGQLAGGIAHDFNNLLTAIRGHCDLLMLRHDKSDTDYADLDQISQNANRAAALVGQLLSFSRKQTLKLERLDLRDILADLAHLLNRLVGGRASLQISHDPSLKPIRADRRLLEQVIMNLVVNARDAMLEGGEIRLATENRILDMPLMQKGNTLPAGEYVCITVTDTGCGISPQNMSKIFEPFFTTKAVGEGTGLGLSTVYGIVRQTGGHILCDSEPGRGTCFSIYLPAQPEGEYEPSASPDSPGAVFPVIPDRPATILLVEDEASVRAVAARALNLKGYEVHEADGAEAALALLADAEFTPDLFVTDVIMPGMDGPGWVRLALEDRPGTKVVFMSGYSEDVFGNDQLPVPHSVFLAKPFTLTELVQVVQGQLAEPVIAGASGR</sequence>
<comment type="catalytic activity">
    <reaction evidence="1">
        <text>ATP + protein L-histidine = ADP + protein N-phospho-L-histidine.</text>
        <dbReference type="EC" id="2.7.13.3"/>
    </reaction>
</comment>
<dbReference type="Gene3D" id="3.30.565.10">
    <property type="entry name" value="Histidine kinase-like ATPase, C-terminal domain"/>
    <property type="match status" value="1"/>
</dbReference>
<keyword evidence="5" id="KW-0472">Membrane</keyword>
<dbReference type="SUPFAM" id="SSF47384">
    <property type="entry name" value="Homodimeric domain of signal transducing histidine kinase"/>
    <property type="match status" value="1"/>
</dbReference>
<dbReference type="SUPFAM" id="SSF55874">
    <property type="entry name" value="ATPase domain of HSP90 chaperone/DNA topoisomerase II/histidine kinase"/>
    <property type="match status" value="1"/>
</dbReference>
<feature type="domain" description="Histidine kinase" evidence="6">
    <location>
        <begin position="329"/>
        <end position="552"/>
    </location>
</feature>
<evidence type="ECO:0000256" key="3">
    <source>
        <dbReference type="ARBA" id="ARBA00022553"/>
    </source>
</evidence>
<evidence type="ECO:0000256" key="5">
    <source>
        <dbReference type="SAM" id="Phobius"/>
    </source>
</evidence>
<keyword evidence="9" id="KW-1185">Reference proteome</keyword>
<dbReference type="InterPro" id="IPR011006">
    <property type="entry name" value="CheY-like_superfamily"/>
</dbReference>
<evidence type="ECO:0000256" key="1">
    <source>
        <dbReference type="ARBA" id="ARBA00000085"/>
    </source>
</evidence>
<feature type="domain" description="Response regulatory" evidence="7">
    <location>
        <begin position="578"/>
        <end position="694"/>
    </location>
</feature>
<dbReference type="PRINTS" id="PR00344">
    <property type="entry name" value="BCTRLSENSOR"/>
</dbReference>
<dbReference type="InterPro" id="IPR003594">
    <property type="entry name" value="HATPase_dom"/>
</dbReference>
<dbReference type="Gene3D" id="3.40.50.2300">
    <property type="match status" value="1"/>
</dbReference>
<dbReference type="GO" id="GO:0000155">
    <property type="term" value="F:phosphorelay sensor kinase activity"/>
    <property type="evidence" value="ECO:0007669"/>
    <property type="project" value="InterPro"/>
</dbReference>
<dbReference type="InterPro" id="IPR000014">
    <property type="entry name" value="PAS"/>
</dbReference>
<dbReference type="Pfam" id="PF13188">
    <property type="entry name" value="PAS_8"/>
    <property type="match status" value="1"/>
</dbReference>
<protein>
    <recommendedName>
        <fullName evidence="2">histidine kinase</fullName>
        <ecNumber evidence="2">2.7.13.3</ecNumber>
    </recommendedName>
</protein>
<dbReference type="Pfam" id="PF00072">
    <property type="entry name" value="Response_reg"/>
    <property type="match status" value="1"/>
</dbReference>
<dbReference type="Pfam" id="PF00512">
    <property type="entry name" value="HisKA"/>
    <property type="match status" value="1"/>
</dbReference>
<dbReference type="Proteomes" id="UP000284202">
    <property type="component" value="Unassembled WGS sequence"/>
</dbReference>